<dbReference type="Gene3D" id="3.50.30.90">
    <property type="match status" value="1"/>
</dbReference>
<dbReference type="RefSeq" id="WP_090893938.1">
    <property type="nucleotide sequence ID" value="NZ_CZPZ01000001.1"/>
</dbReference>
<name>A0A0S4L500_9BACT</name>
<evidence type="ECO:0008006" key="7">
    <source>
        <dbReference type="Google" id="ProtNLM"/>
    </source>
</evidence>
<dbReference type="Pfam" id="PF09940">
    <property type="entry name" value="DUF2172"/>
    <property type="match status" value="1"/>
</dbReference>
<evidence type="ECO:0000256" key="1">
    <source>
        <dbReference type="PIRSR" id="PIRSR015244-50"/>
    </source>
</evidence>
<dbReference type="STRING" id="1742973.COMA2_10296"/>
<dbReference type="PIRSF" id="PIRSF015244">
    <property type="entry name" value="UCP015244"/>
    <property type="match status" value="1"/>
</dbReference>
<accession>A0A0S4L500</accession>
<protein>
    <recommendedName>
        <fullName evidence="7">Polysaccharide biosynthesis protein with aminopeptidase-like domain</fullName>
    </recommendedName>
</protein>
<evidence type="ECO:0000313" key="5">
    <source>
        <dbReference type="EMBL" id="CUS31790.1"/>
    </source>
</evidence>
<gene>
    <name evidence="5" type="ORF">COMA2_10296</name>
</gene>
<dbReference type="Proteomes" id="UP000198736">
    <property type="component" value="Unassembled WGS sequence"/>
</dbReference>
<dbReference type="InterPro" id="IPR032610">
    <property type="entry name" value="DUF2172"/>
</dbReference>
<proteinExistence type="predicted"/>
<dbReference type="GO" id="GO:0046872">
    <property type="term" value="F:metal ion binding"/>
    <property type="evidence" value="ECO:0007669"/>
    <property type="project" value="UniProtKB-KW"/>
</dbReference>
<organism evidence="5 6">
    <name type="scientific">Candidatus Nitrospira nitrificans</name>
    <dbReference type="NCBI Taxonomy" id="1742973"/>
    <lineage>
        <taxon>Bacteria</taxon>
        <taxon>Pseudomonadati</taxon>
        <taxon>Nitrospirota</taxon>
        <taxon>Nitrospiria</taxon>
        <taxon>Nitrospirales</taxon>
        <taxon>Nitrospiraceae</taxon>
        <taxon>Nitrospira</taxon>
    </lineage>
</organism>
<dbReference type="Pfam" id="PF16254">
    <property type="entry name" value="DUF4910"/>
    <property type="match status" value="1"/>
</dbReference>
<dbReference type="SUPFAM" id="SSF53187">
    <property type="entry name" value="Zn-dependent exopeptidases"/>
    <property type="match status" value="1"/>
</dbReference>
<evidence type="ECO:0000313" key="6">
    <source>
        <dbReference type="Proteomes" id="UP000198736"/>
    </source>
</evidence>
<sequence length="450" mass="50068">MIVPDAWRGDEQANMGAQMHQLMAELYPICRSLTGNGVRQTLRILNDVIPLVIHEVPTGTTVFDWTIPQEWNIRDAYIKNSKGDRVVDFQKSNLHVMGYSVPVSETMSLAELLPRLYSLPEHPDWIPQRASYYKPNWGFSIAHNDLVKLTEDRYEVRIDSTLSNGAMTYGECVISGEQADEILFSTHICHPSLCNDNLSGIVIAAYLAKAIEAMPKRRYTYRFLFVPAQIGSLAWLAQNQEVCGRIRHGVVLVALGDIGCSTYKCSRRETAEIDRVVAHVLKHSGQPYEIFKFVPYGYDERQYCSPGFNLPVGCFMRSTGARFPEYHTSADNLECVKPSSLADSYRKCMEICYVLEGNRVFRSLSPNGEPQLGKRGLYGAMGGLAGGGRGNELPLLWTLNLSDGSHALLDIADRSGLSFRQVRHAADLLSEHGLLEEVGGGQVEAKGSNS</sequence>
<feature type="binding site" evidence="1">
    <location>
        <position position="327"/>
    </location>
    <ligand>
        <name>Zn(2+)</name>
        <dbReference type="ChEBI" id="CHEBI:29105"/>
    </ligand>
</feature>
<dbReference type="EMBL" id="CZPZ01000001">
    <property type="protein sequence ID" value="CUS31790.1"/>
    <property type="molecule type" value="Genomic_DNA"/>
</dbReference>
<feature type="domain" description="DUF4910" evidence="4">
    <location>
        <begin position="20"/>
        <end position="358"/>
    </location>
</feature>
<dbReference type="InterPro" id="IPR036388">
    <property type="entry name" value="WH-like_DNA-bd_sf"/>
</dbReference>
<dbReference type="OrthoDB" id="9765654at2"/>
<dbReference type="InterPro" id="IPR012353">
    <property type="entry name" value="UCP015244"/>
</dbReference>
<comment type="cofactor">
    <cofactor evidence="1">
        <name>Zn(2+)</name>
        <dbReference type="ChEBI" id="CHEBI:29105"/>
    </cofactor>
    <text evidence="1">Binds 1 zinc ion per subunit.</text>
</comment>
<reference evidence="6" key="1">
    <citation type="submission" date="2015-10" db="EMBL/GenBank/DDBJ databases">
        <authorList>
            <person name="Luecker S."/>
            <person name="Luecker S."/>
        </authorList>
    </citation>
    <scope>NUCLEOTIDE SEQUENCE [LARGE SCALE GENOMIC DNA]</scope>
</reference>
<keyword evidence="1" id="KW-0479">Metal-binding</keyword>
<dbReference type="InterPro" id="IPR032589">
    <property type="entry name" value="DUF4910"/>
</dbReference>
<feature type="domain" description="UCP01524 winged helix-turn-helix" evidence="3">
    <location>
        <begin position="359"/>
        <end position="436"/>
    </location>
</feature>
<keyword evidence="1" id="KW-0862">Zinc</keyword>
<dbReference type="Gene3D" id="3.40.630.10">
    <property type="entry name" value="Zn peptidases"/>
    <property type="match status" value="1"/>
</dbReference>
<dbReference type="InterPro" id="IPR032622">
    <property type="entry name" value="UCP01524_HTH"/>
</dbReference>
<dbReference type="Gene3D" id="1.10.10.10">
    <property type="entry name" value="Winged helix-like DNA-binding domain superfamily/Winged helix DNA-binding domain"/>
    <property type="match status" value="1"/>
</dbReference>
<evidence type="ECO:0000259" key="3">
    <source>
        <dbReference type="Pfam" id="PF16221"/>
    </source>
</evidence>
<keyword evidence="6" id="KW-1185">Reference proteome</keyword>
<feature type="binding site" evidence="1">
    <location>
        <position position="190"/>
    </location>
    <ligand>
        <name>Zn(2+)</name>
        <dbReference type="ChEBI" id="CHEBI:29105"/>
    </ligand>
</feature>
<dbReference type="Pfam" id="PF16221">
    <property type="entry name" value="HTH_47"/>
    <property type="match status" value="1"/>
</dbReference>
<feature type="binding site" evidence="1">
    <location>
        <position position="196"/>
    </location>
    <ligand>
        <name>Zn(2+)</name>
        <dbReference type="ChEBI" id="CHEBI:29105"/>
    </ligand>
</feature>
<evidence type="ECO:0000259" key="4">
    <source>
        <dbReference type="Pfam" id="PF16254"/>
    </source>
</evidence>
<dbReference type="AlphaFoldDB" id="A0A0S4L500"/>
<feature type="domain" description="DUF2172" evidence="2">
    <location>
        <begin position="70"/>
        <end position="161"/>
    </location>
</feature>
<evidence type="ECO:0000259" key="2">
    <source>
        <dbReference type="Pfam" id="PF09940"/>
    </source>
</evidence>